<feature type="region of interest" description="Disordered" evidence="1">
    <location>
        <begin position="1"/>
        <end position="42"/>
    </location>
</feature>
<feature type="compositionally biased region" description="Basic and acidic residues" evidence="1">
    <location>
        <begin position="105"/>
        <end position="136"/>
    </location>
</feature>
<feature type="compositionally biased region" description="Acidic residues" evidence="1">
    <location>
        <begin position="94"/>
        <end position="104"/>
    </location>
</feature>
<feature type="domain" description="DUF4167" evidence="2">
    <location>
        <begin position="9"/>
        <end position="81"/>
    </location>
</feature>
<feature type="compositionally biased region" description="Basic and acidic residues" evidence="1">
    <location>
        <begin position="82"/>
        <end position="93"/>
    </location>
</feature>
<comment type="caution">
    <text evidence="3">The sequence shown here is derived from an EMBL/GenBank/DDBJ whole genome shotgun (WGS) entry which is preliminary data.</text>
</comment>
<dbReference type="InterPro" id="IPR025430">
    <property type="entry name" value="DUF4167"/>
</dbReference>
<sequence length="226" mass="25928">MINNRQNGRRRGRGGPRPQGNPGQPGGGNRIDNRARGNAQQLHEKYKNLARDAQMAGDRVTTEYYLQFADHYFRVLSESRARFEEQRPQRGSDDEFEGDDGGDEFEARDQGQRRDNRDRGERNSYRRDDERRERAPEQAQQQPVQAFEAANEEQRGGDEQQRRPRRPRNRRPEGSEPAEAFDADRLPPAIAVDNTANEEAPAPRRRGRRPRTETANDDAVEVPPAA</sequence>
<proteinExistence type="predicted"/>
<evidence type="ECO:0000313" key="3">
    <source>
        <dbReference type="EMBL" id="MFD1613305.1"/>
    </source>
</evidence>
<protein>
    <submittedName>
        <fullName evidence="3">DUF4167 domain-containing protein</fullName>
    </submittedName>
</protein>
<dbReference type="Proteomes" id="UP001597115">
    <property type="component" value="Unassembled WGS sequence"/>
</dbReference>
<dbReference type="RefSeq" id="WP_380891290.1">
    <property type="nucleotide sequence ID" value="NZ_JBHUDY010000003.1"/>
</dbReference>
<feature type="compositionally biased region" description="Basic and acidic residues" evidence="1">
    <location>
        <begin position="152"/>
        <end position="162"/>
    </location>
</feature>
<feature type="compositionally biased region" description="Low complexity" evidence="1">
    <location>
        <begin position="137"/>
        <end position="149"/>
    </location>
</feature>
<keyword evidence="4" id="KW-1185">Reference proteome</keyword>
<accession>A0ABW4I7M9</accession>
<reference evidence="4" key="1">
    <citation type="journal article" date="2019" name="Int. J. Syst. Evol. Microbiol.">
        <title>The Global Catalogue of Microorganisms (GCM) 10K type strain sequencing project: providing services to taxonomists for standard genome sequencing and annotation.</title>
        <authorList>
            <consortium name="The Broad Institute Genomics Platform"/>
            <consortium name="The Broad Institute Genome Sequencing Center for Infectious Disease"/>
            <person name="Wu L."/>
            <person name="Ma J."/>
        </authorList>
    </citation>
    <scope>NUCLEOTIDE SEQUENCE [LARGE SCALE GENOMIC DNA]</scope>
    <source>
        <strain evidence="4">CGMCC 1.16275</strain>
    </source>
</reference>
<feature type="region of interest" description="Disordered" evidence="1">
    <location>
        <begin position="82"/>
        <end position="226"/>
    </location>
</feature>
<organism evidence="3 4">
    <name type="scientific">Sphingomonas tabacisoli</name>
    <dbReference type="NCBI Taxonomy" id="2249466"/>
    <lineage>
        <taxon>Bacteria</taxon>
        <taxon>Pseudomonadati</taxon>
        <taxon>Pseudomonadota</taxon>
        <taxon>Alphaproteobacteria</taxon>
        <taxon>Sphingomonadales</taxon>
        <taxon>Sphingomonadaceae</taxon>
        <taxon>Sphingomonas</taxon>
    </lineage>
</organism>
<name>A0ABW4I7M9_9SPHN</name>
<evidence type="ECO:0000313" key="4">
    <source>
        <dbReference type="Proteomes" id="UP001597115"/>
    </source>
</evidence>
<evidence type="ECO:0000256" key="1">
    <source>
        <dbReference type="SAM" id="MobiDB-lite"/>
    </source>
</evidence>
<gene>
    <name evidence="3" type="ORF">ACFSCW_16000</name>
</gene>
<dbReference type="EMBL" id="JBHUDY010000003">
    <property type="protein sequence ID" value="MFD1613305.1"/>
    <property type="molecule type" value="Genomic_DNA"/>
</dbReference>
<dbReference type="Pfam" id="PF13763">
    <property type="entry name" value="DUF4167"/>
    <property type="match status" value="1"/>
</dbReference>
<evidence type="ECO:0000259" key="2">
    <source>
        <dbReference type="Pfam" id="PF13763"/>
    </source>
</evidence>